<evidence type="ECO:0000313" key="2">
    <source>
        <dbReference type="WBParaSite" id="SVE_0613600.1"/>
    </source>
</evidence>
<dbReference type="AlphaFoldDB" id="A0A0K0FBC6"/>
<name>A0A0K0FBC6_STRVS</name>
<reference evidence="1" key="1">
    <citation type="submission" date="2014-07" db="EMBL/GenBank/DDBJ databases">
        <authorList>
            <person name="Martin A.A"/>
            <person name="De Silva N."/>
        </authorList>
    </citation>
    <scope>NUCLEOTIDE SEQUENCE</scope>
</reference>
<evidence type="ECO:0000313" key="1">
    <source>
        <dbReference type="Proteomes" id="UP000035680"/>
    </source>
</evidence>
<sequence length="116" mass="13869">MWEKPTLNIELDIAKQFVKTVKEVYRHHNELTGLGFINMCLFMDANKIVRFIRKFYKYDVHLSTLSKYSNIFRFLLQEALDDINCPDFDVPDLAHTDDINSFICYSIFLWRQPLLD</sequence>
<reference evidence="2" key="2">
    <citation type="submission" date="2015-08" db="UniProtKB">
        <authorList>
            <consortium name="WormBaseParasite"/>
        </authorList>
    </citation>
    <scope>IDENTIFICATION</scope>
</reference>
<dbReference type="Proteomes" id="UP000035680">
    <property type="component" value="Unassembled WGS sequence"/>
</dbReference>
<keyword evidence="1" id="KW-1185">Reference proteome</keyword>
<dbReference type="WBParaSite" id="SVE_0613600.1">
    <property type="protein sequence ID" value="SVE_0613600.1"/>
    <property type="gene ID" value="SVE_0613600"/>
</dbReference>
<accession>A0A0K0FBC6</accession>
<proteinExistence type="predicted"/>
<organism evidence="1 2">
    <name type="scientific">Strongyloides venezuelensis</name>
    <name type="common">Threadworm</name>
    <dbReference type="NCBI Taxonomy" id="75913"/>
    <lineage>
        <taxon>Eukaryota</taxon>
        <taxon>Metazoa</taxon>
        <taxon>Ecdysozoa</taxon>
        <taxon>Nematoda</taxon>
        <taxon>Chromadorea</taxon>
        <taxon>Rhabditida</taxon>
        <taxon>Tylenchina</taxon>
        <taxon>Panagrolaimomorpha</taxon>
        <taxon>Strongyloidoidea</taxon>
        <taxon>Strongyloididae</taxon>
        <taxon>Strongyloides</taxon>
    </lineage>
</organism>
<protein>
    <submittedName>
        <fullName evidence="2">CRAL-TRIO domain-containing protein</fullName>
    </submittedName>
</protein>